<organism evidence="1 2">
    <name type="scientific">Mesobacillus campisalis</name>
    <dbReference type="NCBI Taxonomy" id="1408103"/>
    <lineage>
        <taxon>Bacteria</taxon>
        <taxon>Bacillati</taxon>
        <taxon>Bacillota</taxon>
        <taxon>Bacilli</taxon>
        <taxon>Bacillales</taxon>
        <taxon>Bacillaceae</taxon>
        <taxon>Mesobacillus</taxon>
    </lineage>
</organism>
<dbReference type="Proteomes" id="UP000034166">
    <property type="component" value="Unassembled WGS sequence"/>
</dbReference>
<dbReference type="PANTHER" id="PTHR48098">
    <property type="entry name" value="ENTEROCHELIN ESTERASE-RELATED"/>
    <property type="match status" value="1"/>
</dbReference>
<dbReference type="EMBL" id="LAYY01000019">
    <property type="protein sequence ID" value="KKK37004.1"/>
    <property type="molecule type" value="Genomic_DNA"/>
</dbReference>
<evidence type="ECO:0000313" key="1">
    <source>
        <dbReference type="EMBL" id="KKK37004.1"/>
    </source>
</evidence>
<evidence type="ECO:0008006" key="3">
    <source>
        <dbReference type="Google" id="ProtNLM"/>
    </source>
</evidence>
<accession>A0A0M2SR06</accession>
<comment type="caution">
    <text evidence="1">The sequence shown here is derived from an EMBL/GenBank/DDBJ whole genome shotgun (WGS) entry which is preliminary data.</text>
</comment>
<sequence length="243" mass="28026">MMNSQRGTINEHSLYSLSLNEEMKLLVYLPASFSPLYKYSVLIAQDGKDYFQFGRIGRSADELLKNRQIENLIIVGVPYQSVKDRRRKYHPAGEQHQAYIRFLAHELVPYLDREYPTLQMGMGRALIGDSLAATVSLMAAIEYPNIFGKVILQSPYVNGSVLEAVRKYDDTCLLNIYHTVGSEETEVKTTDDQTKDFLTPNRELSKTFKEKNVEYHYSEFEGGHFWTHWQPDVKTALKKIFPV</sequence>
<dbReference type="Gene3D" id="3.40.50.1820">
    <property type="entry name" value="alpha/beta hydrolase"/>
    <property type="match status" value="1"/>
</dbReference>
<dbReference type="InterPro" id="IPR050583">
    <property type="entry name" value="Mycobacterial_A85_antigen"/>
</dbReference>
<dbReference type="AlphaFoldDB" id="A0A0M2SR06"/>
<proteinExistence type="predicted"/>
<dbReference type="PATRIC" id="fig|1408103.3.peg.3697"/>
<protein>
    <recommendedName>
        <fullName evidence="3">Esterase</fullName>
    </recommendedName>
</protein>
<reference evidence="1 2" key="1">
    <citation type="submission" date="2015-04" db="EMBL/GenBank/DDBJ databases">
        <title>Taxonomic description and genome sequence of Bacillus campisalis sp. nov., a novel member of the genus Bacillus isolated from solar saltern.</title>
        <authorList>
            <person name="Mathan Kumar R."/>
            <person name="Kaur G."/>
            <person name="Kumar A."/>
            <person name="Singh N.K."/>
            <person name="Kaur N."/>
            <person name="Kumar N."/>
            <person name="Mayilraj S."/>
        </authorList>
    </citation>
    <scope>NUCLEOTIDE SEQUENCE [LARGE SCALE GENOMIC DNA]</scope>
    <source>
        <strain evidence="1 2">SA2-6</strain>
    </source>
</reference>
<name>A0A0M2SR06_9BACI</name>
<gene>
    <name evidence="1" type="ORF">WQ57_16615</name>
</gene>
<evidence type="ECO:0000313" key="2">
    <source>
        <dbReference type="Proteomes" id="UP000034166"/>
    </source>
</evidence>
<dbReference type="SUPFAM" id="SSF53474">
    <property type="entry name" value="alpha/beta-Hydrolases"/>
    <property type="match status" value="1"/>
</dbReference>
<dbReference type="InterPro" id="IPR029058">
    <property type="entry name" value="AB_hydrolase_fold"/>
</dbReference>
<dbReference type="InterPro" id="IPR000801">
    <property type="entry name" value="Esterase-like"/>
</dbReference>
<dbReference type="PANTHER" id="PTHR48098:SF3">
    <property type="entry name" value="IRON(III) ENTEROBACTIN ESTERASE"/>
    <property type="match status" value="1"/>
</dbReference>
<keyword evidence="2" id="KW-1185">Reference proteome</keyword>
<dbReference type="Pfam" id="PF00756">
    <property type="entry name" value="Esterase"/>
    <property type="match status" value="1"/>
</dbReference>
<dbReference type="OrthoDB" id="9803578at2"/>